<evidence type="ECO:0000313" key="15">
    <source>
        <dbReference type="EMBL" id="GAA0165281.1"/>
    </source>
</evidence>
<dbReference type="GO" id="GO:0004674">
    <property type="term" value="F:protein serine/threonine kinase activity"/>
    <property type="evidence" value="ECO:0007669"/>
    <property type="project" value="UniProtKB-KW"/>
</dbReference>
<dbReference type="PROSITE" id="PS50011">
    <property type="entry name" value="PROTEIN_KINASE_DOM"/>
    <property type="match status" value="1"/>
</dbReference>
<feature type="transmembrane region" description="Helical" evidence="13">
    <location>
        <begin position="412"/>
        <end position="436"/>
    </location>
</feature>
<evidence type="ECO:0000256" key="12">
    <source>
        <dbReference type="PROSITE-ProRule" id="PRU10141"/>
    </source>
</evidence>
<dbReference type="Proteomes" id="UP001454036">
    <property type="component" value="Unassembled WGS sequence"/>
</dbReference>
<feature type="domain" description="Protein kinase" evidence="14">
    <location>
        <begin position="495"/>
        <end position="768"/>
    </location>
</feature>
<dbReference type="Gene3D" id="3.30.200.20">
    <property type="entry name" value="Phosphorylase Kinase, domain 1"/>
    <property type="match status" value="1"/>
</dbReference>
<keyword evidence="7" id="KW-0418">Kinase</keyword>
<reference evidence="15 16" key="1">
    <citation type="submission" date="2024-01" db="EMBL/GenBank/DDBJ databases">
        <title>The complete chloroplast genome sequence of Lithospermum erythrorhizon: insights into the phylogenetic relationship among Boraginaceae species and the maternal lineages of purple gromwells.</title>
        <authorList>
            <person name="Okada T."/>
            <person name="Watanabe K."/>
        </authorList>
    </citation>
    <scope>NUCLEOTIDE SEQUENCE [LARGE SCALE GENOMIC DNA]</scope>
</reference>
<evidence type="ECO:0000256" key="11">
    <source>
        <dbReference type="ARBA" id="ARBA00023180"/>
    </source>
</evidence>
<dbReference type="InterPro" id="IPR008271">
    <property type="entry name" value="Ser/Thr_kinase_AS"/>
</dbReference>
<organism evidence="15 16">
    <name type="scientific">Lithospermum erythrorhizon</name>
    <name type="common">Purple gromwell</name>
    <name type="synonym">Lithospermum officinale var. erythrorhizon</name>
    <dbReference type="NCBI Taxonomy" id="34254"/>
    <lineage>
        <taxon>Eukaryota</taxon>
        <taxon>Viridiplantae</taxon>
        <taxon>Streptophyta</taxon>
        <taxon>Embryophyta</taxon>
        <taxon>Tracheophyta</taxon>
        <taxon>Spermatophyta</taxon>
        <taxon>Magnoliopsida</taxon>
        <taxon>eudicotyledons</taxon>
        <taxon>Gunneridae</taxon>
        <taxon>Pentapetalae</taxon>
        <taxon>asterids</taxon>
        <taxon>lamiids</taxon>
        <taxon>Boraginales</taxon>
        <taxon>Boraginaceae</taxon>
        <taxon>Boraginoideae</taxon>
        <taxon>Lithospermeae</taxon>
        <taxon>Lithospermum</taxon>
    </lineage>
</organism>
<evidence type="ECO:0000256" key="2">
    <source>
        <dbReference type="ARBA" id="ARBA00022527"/>
    </source>
</evidence>
<comment type="caution">
    <text evidence="15">The sequence shown here is derived from an EMBL/GenBank/DDBJ whole genome shotgun (WGS) entry which is preliminary data.</text>
</comment>
<dbReference type="SMART" id="SM00220">
    <property type="entry name" value="S_TKc"/>
    <property type="match status" value="1"/>
</dbReference>
<dbReference type="InterPro" id="IPR001245">
    <property type="entry name" value="Ser-Thr/Tyr_kinase_cat_dom"/>
</dbReference>
<accession>A0AAV3QPZ2</accession>
<dbReference type="PROSITE" id="PS00107">
    <property type="entry name" value="PROTEIN_KINASE_ATP"/>
    <property type="match status" value="1"/>
</dbReference>
<proteinExistence type="predicted"/>
<dbReference type="Gene3D" id="2.60.120.430">
    <property type="entry name" value="Galactose-binding lectin"/>
    <property type="match status" value="2"/>
</dbReference>
<dbReference type="CDD" id="cd14066">
    <property type="entry name" value="STKc_IRAK"/>
    <property type="match status" value="1"/>
</dbReference>
<evidence type="ECO:0000256" key="6">
    <source>
        <dbReference type="ARBA" id="ARBA00022741"/>
    </source>
</evidence>
<evidence type="ECO:0000313" key="16">
    <source>
        <dbReference type="Proteomes" id="UP001454036"/>
    </source>
</evidence>
<protein>
    <recommendedName>
        <fullName evidence="14">Protein kinase domain-containing protein</fullName>
    </recommendedName>
</protein>
<evidence type="ECO:0000256" key="3">
    <source>
        <dbReference type="ARBA" id="ARBA00022679"/>
    </source>
</evidence>
<evidence type="ECO:0000256" key="7">
    <source>
        <dbReference type="ARBA" id="ARBA00022777"/>
    </source>
</evidence>
<evidence type="ECO:0000256" key="4">
    <source>
        <dbReference type="ARBA" id="ARBA00022692"/>
    </source>
</evidence>
<evidence type="ECO:0000259" key="14">
    <source>
        <dbReference type="PROSITE" id="PS50011"/>
    </source>
</evidence>
<gene>
    <name evidence="15" type="ORF">LIER_20724</name>
</gene>
<dbReference type="FunFam" id="2.60.120.430:FF:000001">
    <property type="entry name" value="Receptor-like protein kinase FERONIA"/>
    <property type="match status" value="1"/>
</dbReference>
<evidence type="ECO:0000256" key="13">
    <source>
        <dbReference type="SAM" id="Phobius"/>
    </source>
</evidence>
<dbReference type="InterPro" id="IPR024788">
    <property type="entry name" value="Malectin-like_Carb-bd_dom"/>
</dbReference>
<keyword evidence="16" id="KW-1185">Reference proteome</keyword>
<dbReference type="AlphaFoldDB" id="A0AAV3QPZ2"/>
<keyword evidence="8 12" id="KW-0067">ATP-binding</keyword>
<dbReference type="InterPro" id="IPR000719">
    <property type="entry name" value="Prot_kinase_dom"/>
</dbReference>
<keyword evidence="4 13" id="KW-0812">Transmembrane</keyword>
<dbReference type="Pfam" id="PF12819">
    <property type="entry name" value="Malectin_like"/>
    <property type="match status" value="1"/>
</dbReference>
<dbReference type="GO" id="GO:0005524">
    <property type="term" value="F:ATP binding"/>
    <property type="evidence" value="ECO:0007669"/>
    <property type="project" value="UniProtKB-UniRule"/>
</dbReference>
<comment type="subcellular location">
    <subcellularLocation>
        <location evidence="1">Membrane</location>
        <topology evidence="1">Single-pass membrane protein</topology>
    </subcellularLocation>
</comment>
<keyword evidence="10 13" id="KW-0472">Membrane</keyword>
<dbReference type="GO" id="GO:0016020">
    <property type="term" value="C:membrane"/>
    <property type="evidence" value="ECO:0007669"/>
    <property type="project" value="UniProtKB-SubCell"/>
</dbReference>
<feature type="transmembrane region" description="Helical" evidence="13">
    <location>
        <begin position="9"/>
        <end position="26"/>
    </location>
</feature>
<dbReference type="Gene3D" id="1.10.510.10">
    <property type="entry name" value="Transferase(Phosphotransferase) domain 1"/>
    <property type="match status" value="1"/>
</dbReference>
<keyword evidence="11" id="KW-0325">Glycoprotein</keyword>
<evidence type="ECO:0000256" key="1">
    <source>
        <dbReference type="ARBA" id="ARBA00004167"/>
    </source>
</evidence>
<evidence type="ECO:0000256" key="5">
    <source>
        <dbReference type="ARBA" id="ARBA00022729"/>
    </source>
</evidence>
<sequence length="836" mass="92108">MIGFGFSRICIYGIFMMYLCCVIYAFDPADVFLIDCGSNSDTQVGSNRTFVSDKSSTKFLSASEEILASTNAGSITSASDSELYKTARIFRGSANYKFSITQSGRVWIRLYFYPFVYGSFDMKSANFTVSTQKNVLLGNFSPKNAVVKEFSVVVSSGDLTIQFAPGSNSFAYVNALEVVSVPDTLIADDANLVSPKGAYQGLTSQAMETVARVNMGGPLVTYVNDTLWRTWLPDSSFLKEPNLAKSVVKIASVRYPQAGPTQDTAPQTVYGSCTRMNSEDDPNSNFNVTWEFPVNPGFQYFVRFHFCDIVSTAANQLVFSVYADSWDVYQDLELSSKVFGGNLATPYFMDYVIPSTDSNILKISIGPSRSSLDPNAILNGLEVMKISNSVGSLSDAISSLPPISSSGSKKNLGMIVGVIVGVLVALVFVIILFCLYRRRKQEQLGHSKTWIPLSLGGGTSHTMGSKYSNGTTVSVDSNLSYRIPFAALHEATNNFDESWVIGIGGFGKVYKGVLTDGTKVAVKRGNPRSQQGLAEFRTEIEMLSQFRHRHLVSLIGYCDEKNEMILVYEYMENGTLKSHLYGSDLPSMSWKQRLEICIGSARGLHYLHTSYAKAVIHRDVKSANILLDENFLAKVADFGLSKTGPELDQTHVSTAVKGSFGYLDPEYFRRQQLTEKSDVYSFGVVLFEVLCARPVIDPTLPRDKVNLAEWAMKWQKKGQLEQIIDPNLTGKIRPDSLRKYAETAEKCLADFGVDRPSMGDVLWNLEYALQLQEAVIQNDPDENSTNLIGELSPQVNDFTHADAGASAVQVQMANLDDISGVSMSKVFSQLVKSEGR</sequence>
<evidence type="ECO:0000256" key="9">
    <source>
        <dbReference type="ARBA" id="ARBA00022989"/>
    </source>
</evidence>
<dbReference type="FunFam" id="3.30.200.20:FF:000039">
    <property type="entry name" value="receptor-like protein kinase FERONIA"/>
    <property type="match status" value="1"/>
</dbReference>
<dbReference type="InterPro" id="IPR017441">
    <property type="entry name" value="Protein_kinase_ATP_BS"/>
</dbReference>
<dbReference type="SUPFAM" id="SSF56112">
    <property type="entry name" value="Protein kinase-like (PK-like)"/>
    <property type="match status" value="1"/>
</dbReference>
<dbReference type="PROSITE" id="PS00108">
    <property type="entry name" value="PROTEIN_KINASE_ST"/>
    <property type="match status" value="1"/>
</dbReference>
<evidence type="ECO:0000256" key="10">
    <source>
        <dbReference type="ARBA" id="ARBA00023136"/>
    </source>
</evidence>
<dbReference type="EMBL" id="BAABME010005325">
    <property type="protein sequence ID" value="GAA0165281.1"/>
    <property type="molecule type" value="Genomic_DNA"/>
</dbReference>
<dbReference type="InterPro" id="IPR011009">
    <property type="entry name" value="Kinase-like_dom_sf"/>
</dbReference>
<dbReference type="FunFam" id="2.60.120.430:FF:000005">
    <property type="entry name" value="Putative receptor-like protein kinase"/>
    <property type="match status" value="1"/>
</dbReference>
<name>A0AAV3QPZ2_LITER</name>
<keyword evidence="3" id="KW-0808">Transferase</keyword>
<dbReference type="FunFam" id="1.10.510.10:FF:000058">
    <property type="entry name" value="Receptor-like protein kinase FERONIA"/>
    <property type="match status" value="1"/>
</dbReference>
<keyword evidence="6 12" id="KW-0547">Nucleotide-binding</keyword>
<evidence type="ECO:0000256" key="8">
    <source>
        <dbReference type="ARBA" id="ARBA00022840"/>
    </source>
</evidence>
<keyword evidence="9 13" id="KW-1133">Transmembrane helix</keyword>
<dbReference type="PANTHER" id="PTHR45631">
    <property type="entry name" value="OS07G0107800 PROTEIN-RELATED"/>
    <property type="match status" value="1"/>
</dbReference>
<feature type="binding site" evidence="12">
    <location>
        <position position="523"/>
    </location>
    <ligand>
        <name>ATP</name>
        <dbReference type="ChEBI" id="CHEBI:30616"/>
    </ligand>
</feature>
<keyword evidence="5" id="KW-0732">Signal</keyword>
<keyword evidence="2" id="KW-0723">Serine/threonine-protein kinase</keyword>
<dbReference type="Pfam" id="PF07714">
    <property type="entry name" value="PK_Tyr_Ser-Thr"/>
    <property type="match status" value="1"/>
</dbReference>